<dbReference type="RefSeq" id="WP_136890800.1">
    <property type="nucleotide sequence ID" value="NZ_CP034413.3"/>
</dbReference>
<organism evidence="1 2">
    <name type="scientific">Dysosmobacter welbionis</name>
    <dbReference type="NCBI Taxonomy" id="2093857"/>
    <lineage>
        <taxon>Bacteria</taxon>
        <taxon>Bacillati</taxon>
        <taxon>Bacillota</taxon>
        <taxon>Clostridia</taxon>
        <taxon>Eubacteriales</taxon>
        <taxon>Oscillospiraceae</taxon>
        <taxon>Dysosmobacter</taxon>
    </lineage>
</organism>
<dbReference type="Proteomes" id="UP000298642">
    <property type="component" value="Chromosome"/>
</dbReference>
<dbReference type="AlphaFoldDB" id="A0A4D7ARH7"/>
<sequence length="63" mass="6951">MAKVITPFLEAVLVVLPRLVNRTKIGMDMRAASWNFEATQLMASRSTTSSALHPTVLYSFLPA</sequence>
<keyword evidence="2" id="KW-1185">Reference proteome</keyword>
<accession>A0A4D7ARH7</accession>
<dbReference type="EMBL" id="CP034413">
    <property type="protein sequence ID" value="QCI58496.1"/>
    <property type="molecule type" value="Genomic_DNA"/>
</dbReference>
<evidence type="ECO:0000313" key="2">
    <source>
        <dbReference type="Proteomes" id="UP000298642"/>
    </source>
</evidence>
<evidence type="ECO:0000313" key="1">
    <source>
        <dbReference type="EMBL" id="QCI58496.1"/>
    </source>
</evidence>
<reference evidence="2" key="1">
    <citation type="submission" date="2018-12" db="EMBL/GenBank/DDBJ databases">
        <title>Dusodibacter welbiota gen. nov., sp. nov., isolated from human faeces and emended description of the Oscillibacter genus.</title>
        <authorList>
            <person name="Le Roy T."/>
            <person name="Van der Smissen P."/>
            <person name="Delzenne N."/>
            <person name="Muccioli G."/>
            <person name="Collet J.F."/>
            <person name="Cani P.D."/>
        </authorList>
    </citation>
    <scope>NUCLEOTIDE SEQUENCE [LARGE SCALE GENOMIC DNA]</scope>
    <source>
        <strain evidence="2">J115</strain>
    </source>
</reference>
<name>A0A4D7ARH7_9FIRM</name>
<protein>
    <submittedName>
        <fullName evidence="1">Uncharacterized protein</fullName>
    </submittedName>
</protein>
<dbReference type="KEGG" id="obj:EIO64_04075"/>
<proteinExistence type="predicted"/>
<gene>
    <name evidence="1" type="ORF">EIO64_04075</name>
</gene>